<feature type="domain" description="Histone RNA hairpin-binding protein RNA-binding" evidence="3">
    <location>
        <begin position="20"/>
        <end position="91"/>
    </location>
</feature>
<dbReference type="Pfam" id="PF15247">
    <property type="entry name" value="SLBP_RNA_bind"/>
    <property type="match status" value="1"/>
</dbReference>
<accession>A0A1A8YY37</accession>
<dbReference type="AlphaFoldDB" id="A0A1A8YY37"/>
<dbReference type="Proteomes" id="UP000078555">
    <property type="component" value="Unassembled WGS sequence"/>
</dbReference>
<dbReference type="PANTHER" id="PTHR17408:SF0">
    <property type="entry name" value="HISTONE RNA HAIRPIN-BINDING PROTEIN"/>
    <property type="match status" value="1"/>
</dbReference>
<dbReference type="GO" id="GO:0051028">
    <property type="term" value="P:mRNA transport"/>
    <property type="evidence" value="ECO:0007669"/>
    <property type="project" value="TreeGrafter"/>
</dbReference>
<evidence type="ECO:0000313" key="4">
    <source>
        <dbReference type="EMBL" id="SBT36227.1"/>
    </source>
</evidence>
<evidence type="ECO:0000256" key="2">
    <source>
        <dbReference type="ARBA" id="ARBA00022884"/>
    </source>
</evidence>
<evidence type="ECO:0000313" key="7">
    <source>
        <dbReference type="Proteomes" id="UP000078555"/>
    </source>
</evidence>
<dbReference type="GO" id="GO:0071207">
    <property type="term" value="F:histone pre-mRNA stem-loop binding"/>
    <property type="evidence" value="ECO:0007669"/>
    <property type="project" value="TreeGrafter"/>
</dbReference>
<proteinExistence type="inferred from homology"/>
<comment type="similarity">
    <text evidence="1">Belongs to the SLBP family.</text>
</comment>
<dbReference type="EMBL" id="FLRE01000121">
    <property type="protein sequence ID" value="SBT36630.1"/>
    <property type="molecule type" value="Genomic_DNA"/>
</dbReference>
<keyword evidence="7" id="KW-1185">Reference proteome</keyword>
<dbReference type="PANTHER" id="PTHR17408">
    <property type="entry name" value="HISTONE RNA HAIRPIN-BINDING PROTEIN"/>
    <property type="match status" value="1"/>
</dbReference>
<organism evidence="5 6">
    <name type="scientific">Plasmodium ovale wallikeri</name>
    <dbReference type="NCBI Taxonomy" id="864142"/>
    <lineage>
        <taxon>Eukaryota</taxon>
        <taxon>Sar</taxon>
        <taxon>Alveolata</taxon>
        <taxon>Apicomplexa</taxon>
        <taxon>Aconoidasida</taxon>
        <taxon>Haemosporida</taxon>
        <taxon>Plasmodiidae</taxon>
        <taxon>Plasmodium</taxon>
        <taxon>Plasmodium (Plasmodium)</taxon>
    </lineage>
</organism>
<keyword evidence="2" id="KW-0694">RNA-binding</keyword>
<dbReference type="Proteomes" id="UP000078550">
    <property type="component" value="Unassembled WGS sequence"/>
</dbReference>
<reference evidence="5" key="2">
    <citation type="submission" date="2016-05" db="EMBL/GenBank/DDBJ databases">
        <authorList>
            <person name="Lavstsen T."/>
            <person name="Jespersen J.S."/>
        </authorList>
    </citation>
    <scope>NUCLEOTIDE SEQUENCE [LARGE SCALE GENOMIC DNA]</scope>
</reference>
<dbReference type="InterPro" id="IPR029344">
    <property type="entry name" value="SLBP_RNA_bind"/>
</dbReference>
<dbReference type="GO" id="GO:0006398">
    <property type="term" value="P:mRNA 3'-end processing by stem-loop binding and cleavage"/>
    <property type="evidence" value="ECO:0007669"/>
    <property type="project" value="TreeGrafter"/>
</dbReference>
<gene>
    <name evidence="4" type="ORF">POVWA1_031400</name>
    <name evidence="5" type="ORF">POVWA2_031120</name>
</gene>
<dbReference type="EMBL" id="FLRD01000092">
    <property type="protein sequence ID" value="SBT36227.1"/>
    <property type="molecule type" value="Genomic_DNA"/>
</dbReference>
<dbReference type="Gene3D" id="1.10.8.1120">
    <property type="entry name" value="Histone RNA hairpin-binding protein RNA-binding domain"/>
    <property type="match status" value="1"/>
</dbReference>
<dbReference type="GO" id="GO:0003729">
    <property type="term" value="F:mRNA binding"/>
    <property type="evidence" value="ECO:0007669"/>
    <property type="project" value="InterPro"/>
</dbReference>
<reference evidence="6 7" key="1">
    <citation type="submission" date="2016-05" db="EMBL/GenBank/DDBJ databases">
        <authorList>
            <person name="Naeem Raeece"/>
        </authorList>
    </citation>
    <scope>NUCLEOTIDE SEQUENCE [LARGE SCALE GENOMIC DNA]</scope>
</reference>
<dbReference type="GO" id="GO:0071204">
    <property type="term" value="C:histone pre-mRNA 3'end processing complex"/>
    <property type="evidence" value="ECO:0007669"/>
    <property type="project" value="TreeGrafter"/>
</dbReference>
<sequence length="297" mass="35300">METGNCKRQQKKHLQGELSQSQINQRIKNINLTKRLISYERYINAVPKNQRSQKLKNDWHPETPRVDKYMSLSQWNKEMKKWRKQIHAWGNMPEEIHRHICSLSCLEKNNFLSKLKLPELSQEEINLLKKKNEKFADIILKNVLLIGNKTNPNFGTNSNVLHKPFFFLPQNFSGIILNNDFTIIKQNCIEKSLLSLKDQYRKKYAHLFYTYYGMYLSKETNLDNHNNQTGPKDIIIHLKRGKHGMRNSIHENRGLTEKYIKQKKEEAYKHLCFSSINEEQAYLARNKHGNKTGRKRF</sequence>
<dbReference type="InterPro" id="IPR026502">
    <property type="entry name" value="SLBP1/SLBP2"/>
</dbReference>
<evidence type="ECO:0000256" key="1">
    <source>
        <dbReference type="ARBA" id="ARBA00006151"/>
    </source>
</evidence>
<evidence type="ECO:0000259" key="3">
    <source>
        <dbReference type="Pfam" id="PF15247"/>
    </source>
</evidence>
<protein>
    <recommendedName>
        <fullName evidence="3">Histone RNA hairpin-binding protein RNA-binding domain-containing protein</fullName>
    </recommendedName>
</protein>
<dbReference type="GO" id="GO:0005737">
    <property type="term" value="C:cytoplasm"/>
    <property type="evidence" value="ECO:0007669"/>
    <property type="project" value="TreeGrafter"/>
</dbReference>
<dbReference type="InterPro" id="IPR038294">
    <property type="entry name" value="SLBP_RNA_bind_sf"/>
</dbReference>
<evidence type="ECO:0000313" key="5">
    <source>
        <dbReference type="EMBL" id="SBT36630.1"/>
    </source>
</evidence>
<evidence type="ECO:0000313" key="6">
    <source>
        <dbReference type="Proteomes" id="UP000078550"/>
    </source>
</evidence>
<name>A0A1A8YY37_PLAOA</name>